<organism evidence="2 3">
    <name type="scientific">Phaeoacremonium minimum (strain UCR-PA7)</name>
    <name type="common">Esca disease fungus</name>
    <name type="synonym">Togninia minima</name>
    <dbReference type="NCBI Taxonomy" id="1286976"/>
    <lineage>
        <taxon>Eukaryota</taxon>
        <taxon>Fungi</taxon>
        <taxon>Dikarya</taxon>
        <taxon>Ascomycota</taxon>
        <taxon>Pezizomycotina</taxon>
        <taxon>Sordariomycetes</taxon>
        <taxon>Sordariomycetidae</taxon>
        <taxon>Togniniales</taxon>
        <taxon>Togniniaceae</taxon>
        <taxon>Phaeoacremonium</taxon>
    </lineage>
</organism>
<feature type="signal peptide" evidence="1">
    <location>
        <begin position="1"/>
        <end position="25"/>
    </location>
</feature>
<proteinExistence type="predicted"/>
<evidence type="ECO:0000313" key="3">
    <source>
        <dbReference type="Proteomes" id="UP000014074"/>
    </source>
</evidence>
<feature type="chain" id="PRO_5004452937" description="Secreted protein" evidence="1">
    <location>
        <begin position="26"/>
        <end position="194"/>
    </location>
</feature>
<sequence length="194" mass="20966">MPSRLVNLATGIMVILAGLHQGVVAAPSMPISDPVMPQLRGVQPCITTTHLVGDGDPHQNYKLRQVTEPTTCDPTHTCQTGYGKGGSFGVEVGLSGEYEWISGGFAVSKEWSEEEQHLCDGDPGDTVCVWYNMAYTAYTVQNGYQGDCLDVQVDPYVMWSPNTNNAGGGYYCVVGTCRNINAEYWDYNGRAGGP</sequence>
<dbReference type="GeneID" id="19327482"/>
<dbReference type="HOGENOM" id="CLU_1403336_0_0_1"/>
<dbReference type="RefSeq" id="XP_007911464.1">
    <property type="nucleotide sequence ID" value="XM_007913273.1"/>
</dbReference>
<dbReference type="KEGG" id="tmn:UCRPA7_679"/>
<dbReference type="AlphaFoldDB" id="R8BX56"/>
<dbReference type="Proteomes" id="UP000014074">
    <property type="component" value="Unassembled WGS sequence"/>
</dbReference>
<evidence type="ECO:0008006" key="4">
    <source>
        <dbReference type="Google" id="ProtNLM"/>
    </source>
</evidence>
<keyword evidence="1" id="KW-0732">Signal</keyword>
<keyword evidence="3" id="KW-1185">Reference proteome</keyword>
<dbReference type="eggNOG" id="ENOG502SUW7">
    <property type="taxonomic scope" value="Eukaryota"/>
</dbReference>
<dbReference type="OrthoDB" id="3641682at2759"/>
<accession>R8BX56</accession>
<evidence type="ECO:0000256" key="1">
    <source>
        <dbReference type="SAM" id="SignalP"/>
    </source>
</evidence>
<gene>
    <name evidence="2" type="ORF">UCRPA7_679</name>
</gene>
<dbReference type="EMBL" id="KB932812">
    <property type="protein sequence ID" value="EOO03917.1"/>
    <property type="molecule type" value="Genomic_DNA"/>
</dbReference>
<reference evidence="3" key="1">
    <citation type="journal article" date="2013" name="Genome Announc.">
        <title>Draft genome sequence of the ascomycete Phaeoacremonium aleophilum strain UCR-PA7, a causal agent of the esca disease complex in grapevines.</title>
        <authorList>
            <person name="Blanco-Ulate B."/>
            <person name="Rolshausen P."/>
            <person name="Cantu D."/>
        </authorList>
    </citation>
    <scope>NUCLEOTIDE SEQUENCE [LARGE SCALE GENOMIC DNA]</scope>
    <source>
        <strain evidence="3">UCR-PA7</strain>
    </source>
</reference>
<protein>
    <recommendedName>
        <fullName evidence="4">Secreted protein</fullName>
    </recommendedName>
</protein>
<name>R8BX56_PHAM7</name>
<evidence type="ECO:0000313" key="2">
    <source>
        <dbReference type="EMBL" id="EOO03917.1"/>
    </source>
</evidence>